<gene>
    <name evidence="6" type="ORF">DFR31_0280</name>
</gene>
<evidence type="ECO:0000259" key="5">
    <source>
        <dbReference type="SMART" id="SM00226"/>
    </source>
</evidence>
<evidence type="ECO:0000256" key="3">
    <source>
        <dbReference type="ARBA" id="ARBA00022912"/>
    </source>
</evidence>
<evidence type="ECO:0000256" key="2">
    <source>
        <dbReference type="ARBA" id="ARBA00022801"/>
    </source>
</evidence>
<dbReference type="GO" id="GO:0004725">
    <property type="term" value="F:protein tyrosine phosphatase activity"/>
    <property type="evidence" value="ECO:0007669"/>
    <property type="project" value="InterPro"/>
</dbReference>
<reference evidence="6 7" key="1">
    <citation type="submission" date="2018-10" db="EMBL/GenBank/DDBJ databases">
        <title>Genomic Encyclopedia of Type Strains, Phase IV (KMG-IV): sequencing the most valuable type-strain genomes for metagenomic binning, comparative biology and taxonomic classification.</title>
        <authorList>
            <person name="Goeker M."/>
        </authorList>
    </citation>
    <scope>NUCLEOTIDE SEQUENCE [LARGE SCALE GENOMIC DNA]</scope>
    <source>
        <strain evidence="6 7">DSM 12769</strain>
    </source>
</reference>
<dbReference type="Proteomes" id="UP000275461">
    <property type="component" value="Unassembled WGS sequence"/>
</dbReference>
<comment type="similarity">
    <text evidence="1">Belongs to the low molecular weight phosphotyrosine protein phosphatase family.</text>
</comment>
<feature type="active site" description="Nucleophile" evidence="4">
    <location>
        <position position="13"/>
    </location>
</feature>
<feature type="active site" evidence="4">
    <location>
        <position position="19"/>
    </location>
</feature>
<dbReference type="PANTHER" id="PTHR47439:SF1">
    <property type="entry name" value="ACID PHOSPHATASE"/>
    <property type="match status" value="1"/>
</dbReference>
<evidence type="ECO:0000313" key="7">
    <source>
        <dbReference type="Proteomes" id="UP000275461"/>
    </source>
</evidence>
<evidence type="ECO:0000256" key="1">
    <source>
        <dbReference type="ARBA" id="ARBA00011063"/>
    </source>
</evidence>
<dbReference type="Pfam" id="PF01451">
    <property type="entry name" value="LMWPc"/>
    <property type="match status" value="1"/>
</dbReference>
<dbReference type="Gene3D" id="3.40.50.2300">
    <property type="match status" value="1"/>
</dbReference>
<dbReference type="OrthoDB" id="9784339at2"/>
<dbReference type="InterPro" id="IPR023485">
    <property type="entry name" value="Ptyr_pPase"/>
</dbReference>
<dbReference type="SUPFAM" id="SSF52788">
    <property type="entry name" value="Phosphotyrosine protein phosphatases I"/>
    <property type="match status" value="1"/>
</dbReference>
<keyword evidence="2" id="KW-0378">Hydrolase</keyword>
<dbReference type="PRINTS" id="PR00719">
    <property type="entry name" value="LMWPTPASE"/>
</dbReference>
<dbReference type="EMBL" id="RCDA01000001">
    <property type="protein sequence ID" value="RLK50384.1"/>
    <property type="molecule type" value="Genomic_DNA"/>
</dbReference>
<dbReference type="InterPro" id="IPR052995">
    <property type="entry name" value="LMW-PTP"/>
</dbReference>
<dbReference type="FunFam" id="3.40.50.2300:FF:000113">
    <property type="entry name" value="Low molecular weight protein-tyrosine-phosphatase"/>
    <property type="match status" value="1"/>
</dbReference>
<organism evidence="6 7">
    <name type="scientific">Alkalispirillum mobile</name>
    <dbReference type="NCBI Taxonomy" id="85925"/>
    <lineage>
        <taxon>Bacteria</taxon>
        <taxon>Pseudomonadati</taxon>
        <taxon>Pseudomonadota</taxon>
        <taxon>Gammaproteobacteria</taxon>
        <taxon>Chromatiales</taxon>
        <taxon>Ectothiorhodospiraceae</taxon>
        <taxon>Alkalispirillum</taxon>
    </lineage>
</organism>
<keyword evidence="3" id="KW-0904">Protein phosphatase</keyword>
<feature type="domain" description="Phosphotyrosine protein phosphatase I" evidence="5">
    <location>
        <begin position="7"/>
        <end position="156"/>
    </location>
</feature>
<dbReference type="AlphaFoldDB" id="A0A498C2U5"/>
<evidence type="ECO:0000313" key="6">
    <source>
        <dbReference type="EMBL" id="RLK50384.1"/>
    </source>
</evidence>
<dbReference type="SMART" id="SM00226">
    <property type="entry name" value="LMWPc"/>
    <property type="match status" value="1"/>
</dbReference>
<feature type="active site" description="Proton donor" evidence="4">
    <location>
        <position position="130"/>
    </location>
</feature>
<name>A0A498C2U5_9GAMM</name>
<accession>A0A498C2U5</accession>
<comment type="caution">
    <text evidence="6">The sequence shown here is derived from an EMBL/GenBank/DDBJ whole genome shotgun (WGS) entry which is preliminary data.</text>
</comment>
<sequence length="167" mass="18668">MSNGVKHRVLFVCMGNICRSPTAEGVFRNLIRKQGLDASIYLDSAGTHDYHTGKSPDPRAVDAAKRRGVDITDLRARQVSIEDFEIFDFILAMDHANYADLMRECPKVHRSRIKMFLDYARNHPEREVPDPYFGGGQGFEHVLNLVEDASEGLLEALSACEAADTKA</sequence>
<proteinExistence type="inferred from homology"/>
<keyword evidence="7" id="KW-1185">Reference proteome</keyword>
<evidence type="ECO:0000256" key="4">
    <source>
        <dbReference type="PIRSR" id="PIRSR617867-1"/>
    </source>
</evidence>
<dbReference type="PANTHER" id="PTHR47439">
    <property type="entry name" value="LOW MOLECULAR WEIGHT PHOSPHOTYROSINE PROTEIN PHOSPHATASE-RELATED"/>
    <property type="match status" value="1"/>
</dbReference>
<dbReference type="InterPro" id="IPR036196">
    <property type="entry name" value="Ptyr_pPase_sf"/>
</dbReference>
<protein>
    <submittedName>
        <fullName evidence="6">Protein tyrosine phosphatase</fullName>
    </submittedName>
</protein>
<dbReference type="InterPro" id="IPR017867">
    <property type="entry name" value="Tyr_phospatase_low_mol_wt"/>
</dbReference>
<dbReference type="CDD" id="cd16343">
    <property type="entry name" value="LMWPTP"/>
    <property type="match status" value="1"/>
</dbReference>
<dbReference type="RefSeq" id="WP_121440875.1">
    <property type="nucleotide sequence ID" value="NZ_RCDA01000001.1"/>
</dbReference>